<feature type="domain" description="DUF7788" evidence="1">
    <location>
        <begin position="195"/>
        <end position="359"/>
    </location>
</feature>
<dbReference type="OrthoDB" id="1153517at2759"/>
<proteinExistence type="predicted"/>
<keyword evidence="3" id="KW-1185">Reference proteome</keyword>
<reference evidence="2 3" key="1">
    <citation type="submission" date="2020-10" db="EMBL/GenBank/DDBJ databases">
        <title>Plant Genome Project.</title>
        <authorList>
            <person name="Zhang R.-G."/>
        </authorList>
    </citation>
    <scope>NUCLEOTIDE SEQUENCE [LARGE SCALE GENOMIC DNA]</scope>
    <source>
        <strain evidence="2">FAFU-HL-1</strain>
        <tissue evidence="2">Leaf</tissue>
    </source>
</reference>
<name>A0A835JW06_9ROSI</name>
<protein>
    <recommendedName>
        <fullName evidence="1">DUF7788 domain-containing protein</fullName>
    </recommendedName>
</protein>
<accession>A0A835JW06</accession>
<organism evidence="2 3">
    <name type="scientific">Salix dunnii</name>
    <dbReference type="NCBI Taxonomy" id="1413687"/>
    <lineage>
        <taxon>Eukaryota</taxon>
        <taxon>Viridiplantae</taxon>
        <taxon>Streptophyta</taxon>
        <taxon>Embryophyta</taxon>
        <taxon>Tracheophyta</taxon>
        <taxon>Spermatophyta</taxon>
        <taxon>Magnoliopsida</taxon>
        <taxon>eudicotyledons</taxon>
        <taxon>Gunneridae</taxon>
        <taxon>Pentapetalae</taxon>
        <taxon>rosids</taxon>
        <taxon>fabids</taxon>
        <taxon>Malpighiales</taxon>
        <taxon>Salicaceae</taxon>
        <taxon>Saliceae</taxon>
        <taxon>Salix</taxon>
    </lineage>
</organism>
<comment type="caution">
    <text evidence="2">The sequence shown here is derived from an EMBL/GenBank/DDBJ whole genome shotgun (WGS) entry which is preliminary data.</text>
</comment>
<evidence type="ECO:0000313" key="2">
    <source>
        <dbReference type="EMBL" id="KAF9675826.1"/>
    </source>
</evidence>
<dbReference type="EMBL" id="JADGMS010000009">
    <property type="protein sequence ID" value="KAF9675826.1"/>
    <property type="molecule type" value="Genomic_DNA"/>
</dbReference>
<dbReference type="Pfam" id="PF25043">
    <property type="entry name" value="DUF7788"/>
    <property type="match status" value="1"/>
</dbReference>
<dbReference type="Proteomes" id="UP000657918">
    <property type="component" value="Unassembled WGS sequence"/>
</dbReference>
<sequence>MAKRRGGLRGRRKIFLGLELQFFFTIMFQDINTCTIALQLVFAELLKSDIDFLKSGDSSNLVRNRLMKEVPVPLRKYLHLLTTIGACGGVKRERKGYTELPGIVLWNLRGDLSFPARHSNRVTVVNGYSNDSLAALLERDVVPLLEHLVGLVHRDHVEKSTVSVEIKNNEEITKLLPHEIVASLTDKIYGISRDMNKMQKDICVSMGLSISELGEEPWKGKIVTSGDDPRICMIQGSCFRGKIEFIRKLDYSKVENIKRVFDKIFEFTLAEKINQKNMPQKIFVFTDLGLQQVSACLRGMWGSYRRRRGCTTLLEIVFWNLRGETGILNFPARNLNRVTMVNGFSNDSLAALLERDVVPTLEDLMGSIGPDNAISGDLYGNLLV</sequence>
<dbReference type="PANTHER" id="PTHR31373">
    <property type="entry name" value="OS06G0652100 PROTEIN"/>
    <property type="match status" value="1"/>
</dbReference>
<dbReference type="PANTHER" id="PTHR31373:SF17">
    <property type="entry name" value="OS06G0652100 PROTEIN"/>
    <property type="match status" value="1"/>
</dbReference>
<gene>
    <name evidence="2" type="ORF">SADUNF_Sadunf09G0073700</name>
</gene>
<dbReference type="AlphaFoldDB" id="A0A835JW06"/>
<dbReference type="InterPro" id="IPR056690">
    <property type="entry name" value="DUF7788"/>
</dbReference>
<dbReference type="InterPro" id="IPR011205">
    <property type="entry name" value="UCP015417_vWA"/>
</dbReference>
<evidence type="ECO:0000259" key="1">
    <source>
        <dbReference type="Pfam" id="PF25043"/>
    </source>
</evidence>
<evidence type="ECO:0000313" key="3">
    <source>
        <dbReference type="Proteomes" id="UP000657918"/>
    </source>
</evidence>